<comment type="function">
    <text evidence="7">Functions as a peptidoglycan terminase that cleaves nascent peptidoglycan strands endolytically to terminate their elongation.</text>
</comment>
<comment type="similarity">
    <text evidence="7">Belongs to the transglycosylase MltG family.</text>
</comment>
<dbReference type="EC" id="4.2.2.29" evidence="7"/>
<feature type="site" description="Important for catalytic activity" evidence="7">
    <location>
        <position position="217"/>
    </location>
</feature>
<keyword evidence="9" id="KW-1185">Reference proteome</keyword>
<dbReference type="OrthoDB" id="9814591at2"/>
<evidence type="ECO:0000256" key="6">
    <source>
        <dbReference type="ARBA" id="ARBA00023316"/>
    </source>
</evidence>
<dbReference type="CDD" id="cd08010">
    <property type="entry name" value="MltG_like"/>
    <property type="match status" value="1"/>
</dbReference>
<dbReference type="RefSeq" id="WP_105039749.1">
    <property type="nucleotide sequence ID" value="NZ_PPSL01000003.1"/>
</dbReference>
<evidence type="ECO:0000256" key="4">
    <source>
        <dbReference type="ARBA" id="ARBA00023136"/>
    </source>
</evidence>
<gene>
    <name evidence="7 8" type="primary">mltG</name>
    <name evidence="8" type="ORF">CJD36_013715</name>
</gene>
<proteinExistence type="inferred from homology"/>
<dbReference type="EMBL" id="PPSL01000003">
    <property type="protein sequence ID" value="PQJ11021.1"/>
    <property type="molecule type" value="Genomic_DNA"/>
</dbReference>
<reference evidence="8 9" key="1">
    <citation type="submission" date="2018-01" db="EMBL/GenBank/DDBJ databases">
        <title>A novel member of the phylum Bacteroidetes isolated from glacier ice.</title>
        <authorList>
            <person name="Liu Q."/>
            <person name="Xin Y.-H."/>
        </authorList>
    </citation>
    <scope>NUCLEOTIDE SEQUENCE [LARGE SCALE GENOMIC DNA]</scope>
    <source>
        <strain evidence="8 9">RB1R16</strain>
    </source>
</reference>
<keyword evidence="1 7" id="KW-1003">Cell membrane</keyword>
<dbReference type="HAMAP" id="MF_02065">
    <property type="entry name" value="MltG"/>
    <property type="match status" value="1"/>
</dbReference>
<dbReference type="Gene3D" id="3.30.160.60">
    <property type="entry name" value="Classic Zinc Finger"/>
    <property type="match status" value="1"/>
</dbReference>
<dbReference type="PANTHER" id="PTHR30518">
    <property type="entry name" value="ENDOLYTIC MUREIN TRANSGLYCOSYLASE"/>
    <property type="match status" value="1"/>
</dbReference>
<keyword evidence="3 7" id="KW-1133">Transmembrane helix</keyword>
<dbReference type="InterPro" id="IPR003770">
    <property type="entry name" value="MLTG-like"/>
</dbReference>
<evidence type="ECO:0000313" key="9">
    <source>
        <dbReference type="Proteomes" id="UP000239872"/>
    </source>
</evidence>
<organism evidence="8 9">
    <name type="scientific">Flavipsychrobacter stenotrophus</name>
    <dbReference type="NCBI Taxonomy" id="2077091"/>
    <lineage>
        <taxon>Bacteria</taxon>
        <taxon>Pseudomonadati</taxon>
        <taxon>Bacteroidota</taxon>
        <taxon>Chitinophagia</taxon>
        <taxon>Chitinophagales</taxon>
        <taxon>Chitinophagaceae</taxon>
        <taxon>Flavipsychrobacter</taxon>
    </lineage>
</organism>
<dbReference type="Pfam" id="PF02618">
    <property type="entry name" value="YceG"/>
    <property type="match status" value="1"/>
</dbReference>
<accession>A0A2S7SWN6</accession>
<evidence type="ECO:0000256" key="1">
    <source>
        <dbReference type="ARBA" id="ARBA00022475"/>
    </source>
</evidence>
<dbReference type="GO" id="GO:0008932">
    <property type="term" value="F:lytic endotransglycosylase activity"/>
    <property type="evidence" value="ECO:0007669"/>
    <property type="project" value="UniProtKB-UniRule"/>
</dbReference>
<keyword evidence="4 7" id="KW-0472">Membrane</keyword>
<dbReference type="Proteomes" id="UP000239872">
    <property type="component" value="Unassembled WGS sequence"/>
</dbReference>
<evidence type="ECO:0000256" key="3">
    <source>
        <dbReference type="ARBA" id="ARBA00022989"/>
    </source>
</evidence>
<dbReference type="GO" id="GO:0009252">
    <property type="term" value="P:peptidoglycan biosynthetic process"/>
    <property type="evidence" value="ECO:0007669"/>
    <property type="project" value="UniProtKB-UniRule"/>
</dbReference>
<evidence type="ECO:0000256" key="2">
    <source>
        <dbReference type="ARBA" id="ARBA00022692"/>
    </source>
</evidence>
<name>A0A2S7SWN6_9BACT</name>
<comment type="caution">
    <text evidence="8">The sequence shown here is derived from an EMBL/GenBank/DDBJ whole genome shotgun (WGS) entry which is preliminary data.</text>
</comment>
<evidence type="ECO:0000313" key="8">
    <source>
        <dbReference type="EMBL" id="PQJ11021.1"/>
    </source>
</evidence>
<evidence type="ECO:0000256" key="7">
    <source>
        <dbReference type="HAMAP-Rule" id="MF_02065"/>
    </source>
</evidence>
<dbReference type="GO" id="GO:0005886">
    <property type="term" value="C:plasma membrane"/>
    <property type="evidence" value="ECO:0007669"/>
    <property type="project" value="UniProtKB-UniRule"/>
</dbReference>
<keyword evidence="6 7" id="KW-0961">Cell wall biogenesis/degradation</keyword>
<dbReference type="NCBIfam" id="TIGR00247">
    <property type="entry name" value="endolytic transglycosylase MltG"/>
    <property type="match status" value="1"/>
</dbReference>
<evidence type="ECO:0000256" key="5">
    <source>
        <dbReference type="ARBA" id="ARBA00023239"/>
    </source>
</evidence>
<keyword evidence="2 7" id="KW-0812">Transmembrane</keyword>
<comment type="catalytic activity">
    <reaction evidence="7">
        <text>a peptidoglycan chain = a peptidoglycan chain with N-acetyl-1,6-anhydromuramyl-[peptide] at the reducing end + a peptidoglycan chain with N-acetylglucosamine at the non-reducing end.</text>
        <dbReference type="EC" id="4.2.2.29"/>
    </reaction>
</comment>
<dbReference type="GO" id="GO:0071555">
    <property type="term" value="P:cell wall organization"/>
    <property type="evidence" value="ECO:0007669"/>
    <property type="project" value="UniProtKB-KW"/>
</dbReference>
<dbReference type="Gene3D" id="3.30.1490.480">
    <property type="entry name" value="Endolytic murein transglycosylase"/>
    <property type="match status" value="1"/>
</dbReference>
<dbReference type="PANTHER" id="PTHR30518:SF2">
    <property type="entry name" value="ENDOLYTIC MUREIN TRANSGLYCOSYLASE"/>
    <property type="match status" value="1"/>
</dbReference>
<sequence>MSAKKKKKSRLPLIITIVVIVLLLGAAYKILGPNSGKAQFLYIRTGITYEQLLTQMKDGGYVNDINSFDFLAKRAGLPEHIHPGKYQMKWGMTNYELVKKLRNGRQVPVKLVINKLRTKADFIRLVSTNLEIDSLQLGALMRDKDFLDKMGLDSNTVMCGVRPDTYEFYWNTTTDKLFKKLKESYSRFWTDARREQAKNHGLNPVKATIMASIIDEETNLPADKLNIASVYLNRMDKGMKLQADPTVKFSIGDFTIKRVTGAMLKTESPYNTYQNVGLPPGPICTPSNGSIDAVLNAPQTTYIYFCAKADLSGASVFATTDAEHLLNARLYQQALNARGIH</sequence>
<dbReference type="AlphaFoldDB" id="A0A2S7SWN6"/>
<protein>
    <recommendedName>
        <fullName evidence="7">Endolytic murein transglycosylase</fullName>
        <ecNumber evidence="7">4.2.2.29</ecNumber>
    </recommendedName>
    <alternativeName>
        <fullName evidence="7">Peptidoglycan lytic transglycosylase</fullName>
    </alternativeName>
    <alternativeName>
        <fullName evidence="7">Peptidoglycan polymerization terminase</fullName>
    </alternativeName>
</protein>
<keyword evidence="5 7" id="KW-0456">Lyase</keyword>